<keyword evidence="2" id="KW-1185">Reference proteome</keyword>
<dbReference type="Proteomes" id="UP000274131">
    <property type="component" value="Unassembled WGS sequence"/>
</dbReference>
<evidence type="ECO:0000313" key="3">
    <source>
        <dbReference type="WBParaSite" id="EVEC_0000799701-mRNA-1"/>
    </source>
</evidence>
<evidence type="ECO:0000313" key="1">
    <source>
        <dbReference type="EMBL" id="VDD92730.1"/>
    </source>
</evidence>
<proteinExistence type="predicted"/>
<dbReference type="WBParaSite" id="EVEC_0000799701-mRNA-1">
    <property type="protein sequence ID" value="EVEC_0000799701-mRNA-1"/>
    <property type="gene ID" value="EVEC_0000799701"/>
</dbReference>
<reference evidence="3" key="1">
    <citation type="submission" date="2017-02" db="UniProtKB">
        <authorList>
            <consortium name="WormBaseParasite"/>
        </authorList>
    </citation>
    <scope>IDENTIFICATION</scope>
</reference>
<sequence length="75" mass="8680">MWAFKQTVYEKDGMKEEKKEMGIRKGSGKEGDQSIGKLLELCLVFMLPMKKGIKVERGEVGPDKVRYDTARWIEK</sequence>
<organism evidence="3">
    <name type="scientific">Enterobius vermicularis</name>
    <name type="common">Human pinworm</name>
    <dbReference type="NCBI Taxonomy" id="51028"/>
    <lineage>
        <taxon>Eukaryota</taxon>
        <taxon>Metazoa</taxon>
        <taxon>Ecdysozoa</taxon>
        <taxon>Nematoda</taxon>
        <taxon>Chromadorea</taxon>
        <taxon>Rhabditida</taxon>
        <taxon>Spirurina</taxon>
        <taxon>Oxyuridomorpha</taxon>
        <taxon>Oxyuroidea</taxon>
        <taxon>Oxyuridae</taxon>
        <taxon>Enterobius</taxon>
    </lineage>
</organism>
<accession>A0A0N4VBS8</accession>
<gene>
    <name evidence="1" type="ORF">EVEC_LOCUS7481</name>
</gene>
<reference evidence="1 2" key="2">
    <citation type="submission" date="2018-10" db="EMBL/GenBank/DDBJ databases">
        <authorList>
            <consortium name="Pathogen Informatics"/>
        </authorList>
    </citation>
    <scope>NUCLEOTIDE SEQUENCE [LARGE SCALE GENOMIC DNA]</scope>
</reference>
<protein>
    <submittedName>
        <fullName evidence="1 3">Uncharacterized protein</fullName>
    </submittedName>
</protein>
<evidence type="ECO:0000313" key="2">
    <source>
        <dbReference type="Proteomes" id="UP000274131"/>
    </source>
</evidence>
<dbReference type="EMBL" id="UXUI01008940">
    <property type="protein sequence ID" value="VDD92730.1"/>
    <property type="molecule type" value="Genomic_DNA"/>
</dbReference>
<dbReference type="AlphaFoldDB" id="A0A0N4VBS8"/>
<name>A0A0N4VBS8_ENTVE</name>